<gene>
    <name evidence="1" type="ORF">MAR_015183</name>
</gene>
<evidence type="ECO:0000313" key="2">
    <source>
        <dbReference type="Proteomes" id="UP001164746"/>
    </source>
</evidence>
<evidence type="ECO:0008006" key="3">
    <source>
        <dbReference type="Google" id="ProtNLM"/>
    </source>
</evidence>
<proteinExistence type="predicted"/>
<protein>
    <recommendedName>
        <fullName evidence="3">Prokineticin domain-containing protein</fullName>
    </recommendedName>
</protein>
<dbReference type="Proteomes" id="UP001164746">
    <property type="component" value="Chromosome 12"/>
</dbReference>
<keyword evidence="2" id="KW-1185">Reference proteome</keyword>
<dbReference type="EMBL" id="CP111023">
    <property type="protein sequence ID" value="WAR21209.1"/>
    <property type="molecule type" value="Genomic_DNA"/>
</dbReference>
<evidence type="ECO:0000313" key="1">
    <source>
        <dbReference type="EMBL" id="WAR21209.1"/>
    </source>
</evidence>
<accession>A0ABY7FIQ6</accession>
<name>A0ABY7FIQ6_MYAAR</name>
<sequence>VRPEHEYCSPLEKANGHCGCSVGTSCQFVSSTTRLASLVQGRKRDEYYLGPGSFKMKSFLLVTTCVVMLAVAEATVCKVNSECASSQCCYIKPEFEVVSKKRQSLLPLPATGQHDTGVCENYRPEHDLCSPLETANGHCGCLVGTSCQFVPAPSTTTLTSLVQGRKRKIYYPGPGSYQCVAA</sequence>
<feature type="non-terminal residue" evidence="1">
    <location>
        <position position="1"/>
    </location>
</feature>
<organism evidence="1 2">
    <name type="scientific">Mya arenaria</name>
    <name type="common">Soft-shell clam</name>
    <dbReference type="NCBI Taxonomy" id="6604"/>
    <lineage>
        <taxon>Eukaryota</taxon>
        <taxon>Metazoa</taxon>
        <taxon>Spiralia</taxon>
        <taxon>Lophotrochozoa</taxon>
        <taxon>Mollusca</taxon>
        <taxon>Bivalvia</taxon>
        <taxon>Autobranchia</taxon>
        <taxon>Heteroconchia</taxon>
        <taxon>Euheterodonta</taxon>
        <taxon>Imparidentia</taxon>
        <taxon>Neoheterodontei</taxon>
        <taxon>Myida</taxon>
        <taxon>Myoidea</taxon>
        <taxon>Myidae</taxon>
        <taxon>Mya</taxon>
    </lineage>
</organism>
<reference evidence="1" key="1">
    <citation type="submission" date="2022-11" db="EMBL/GenBank/DDBJ databases">
        <title>Centuries of genome instability and evolution in soft-shell clam transmissible cancer (bioRxiv).</title>
        <authorList>
            <person name="Hart S.F.M."/>
            <person name="Yonemitsu M.A."/>
            <person name="Giersch R.M."/>
            <person name="Beal B.F."/>
            <person name="Arriagada G."/>
            <person name="Davis B.W."/>
            <person name="Ostrander E.A."/>
            <person name="Goff S.P."/>
            <person name="Metzger M.J."/>
        </authorList>
    </citation>
    <scope>NUCLEOTIDE SEQUENCE</scope>
    <source>
        <strain evidence="1">MELC-2E11</strain>
        <tissue evidence="1">Siphon/mantle</tissue>
    </source>
</reference>